<reference evidence="1" key="1">
    <citation type="submission" date="2020-09" db="EMBL/GenBank/DDBJ databases">
        <title>Genome-Enabled Discovery of Anthraquinone Biosynthesis in Senna tora.</title>
        <authorList>
            <person name="Kang S.-H."/>
            <person name="Pandey R.P."/>
            <person name="Lee C.-M."/>
            <person name="Sim J.-S."/>
            <person name="Jeong J.-T."/>
            <person name="Choi B.-S."/>
            <person name="Jung M."/>
            <person name="Ginzburg D."/>
            <person name="Zhao K."/>
            <person name="Won S.Y."/>
            <person name="Oh T.-J."/>
            <person name="Yu Y."/>
            <person name="Kim N.-H."/>
            <person name="Lee O.R."/>
            <person name="Lee T.-H."/>
            <person name="Bashyal P."/>
            <person name="Kim T.-S."/>
            <person name="Lee W.-H."/>
            <person name="Kawkins C."/>
            <person name="Kim C.-K."/>
            <person name="Kim J.S."/>
            <person name="Ahn B.O."/>
            <person name="Rhee S.Y."/>
            <person name="Sohng J.K."/>
        </authorList>
    </citation>
    <scope>NUCLEOTIDE SEQUENCE</scope>
    <source>
        <tissue evidence="1">Leaf</tissue>
    </source>
</reference>
<evidence type="ECO:0000313" key="1">
    <source>
        <dbReference type="EMBL" id="KAF7807819.1"/>
    </source>
</evidence>
<keyword evidence="2" id="KW-1185">Reference proteome</keyword>
<sequence>MALVWQYRERSGYESWKGLSWGMHSISAKTTSNTPFELVNMNAIMATKAIYSQKKLISVRSEHTIGASSEPSK</sequence>
<gene>
    <name evidence="1" type="ORF">G2W53_039980</name>
</gene>
<proteinExistence type="predicted"/>
<dbReference type="OrthoDB" id="196633at2759"/>
<accession>A0A834SPN1</accession>
<evidence type="ECO:0000313" key="2">
    <source>
        <dbReference type="Proteomes" id="UP000634136"/>
    </source>
</evidence>
<dbReference type="Proteomes" id="UP000634136">
    <property type="component" value="Unassembled WGS sequence"/>
</dbReference>
<comment type="caution">
    <text evidence="1">The sequence shown here is derived from an EMBL/GenBank/DDBJ whole genome shotgun (WGS) entry which is preliminary data.</text>
</comment>
<dbReference type="AlphaFoldDB" id="A0A834SPN1"/>
<name>A0A834SPN1_9FABA</name>
<organism evidence="1 2">
    <name type="scientific">Senna tora</name>
    <dbReference type="NCBI Taxonomy" id="362788"/>
    <lineage>
        <taxon>Eukaryota</taxon>
        <taxon>Viridiplantae</taxon>
        <taxon>Streptophyta</taxon>
        <taxon>Embryophyta</taxon>
        <taxon>Tracheophyta</taxon>
        <taxon>Spermatophyta</taxon>
        <taxon>Magnoliopsida</taxon>
        <taxon>eudicotyledons</taxon>
        <taxon>Gunneridae</taxon>
        <taxon>Pentapetalae</taxon>
        <taxon>rosids</taxon>
        <taxon>fabids</taxon>
        <taxon>Fabales</taxon>
        <taxon>Fabaceae</taxon>
        <taxon>Caesalpinioideae</taxon>
        <taxon>Cassia clade</taxon>
        <taxon>Senna</taxon>
    </lineage>
</organism>
<dbReference type="EMBL" id="JAAIUW010000012">
    <property type="protein sequence ID" value="KAF7807819.1"/>
    <property type="molecule type" value="Genomic_DNA"/>
</dbReference>
<protein>
    <submittedName>
        <fullName evidence="1">Ycf49-like protein</fullName>
    </submittedName>
</protein>